<dbReference type="NCBIfam" id="TIGR03865">
    <property type="entry name" value="PQQ_CXXCW"/>
    <property type="match status" value="1"/>
</dbReference>
<dbReference type="InterPro" id="IPR001763">
    <property type="entry name" value="Rhodanese-like_dom"/>
</dbReference>
<dbReference type="InterPro" id="IPR036873">
    <property type="entry name" value="Rhodanese-like_dom_sf"/>
</dbReference>
<organism evidence="3 4">
    <name type="scientific">Paracoccus cavernae</name>
    <dbReference type="NCBI Taxonomy" id="1571207"/>
    <lineage>
        <taxon>Bacteria</taxon>
        <taxon>Pseudomonadati</taxon>
        <taxon>Pseudomonadota</taxon>
        <taxon>Alphaproteobacteria</taxon>
        <taxon>Rhodobacterales</taxon>
        <taxon>Paracoccaceae</taxon>
        <taxon>Paracoccus</taxon>
    </lineage>
</organism>
<evidence type="ECO:0000256" key="1">
    <source>
        <dbReference type="SAM" id="SignalP"/>
    </source>
</evidence>
<evidence type="ECO:0000259" key="2">
    <source>
        <dbReference type="PROSITE" id="PS50206"/>
    </source>
</evidence>
<evidence type="ECO:0000313" key="4">
    <source>
        <dbReference type="Proteomes" id="UP001243846"/>
    </source>
</evidence>
<dbReference type="SUPFAM" id="SSF52821">
    <property type="entry name" value="Rhodanese/Cell cycle control phosphatase"/>
    <property type="match status" value="1"/>
</dbReference>
<name>A0ABT8D9D4_9RHOB</name>
<gene>
    <name evidence="3" type="ORF">QWZ10_15975</name>
</gene>
<feature type="domain" description="Rhodanese" evidence="2">
    <location>
        <begin position="112"/>
        <end position="169"/>
    </location>
</feature>
<evidence type="ECO:0000313" key="3">
    <source>
        <dbReference type="EMBL" id="MDN3712876.1"/>
    </source>
</evidence>
<reference evidence="4" key="1">
    <citation type="journal article" date="2019" name="Int. J. Syst. Evol. Microbiol.">
        <title>The Global Catalogue of Microorganisms (GCM) 10K type strain sequencing project: providing services to taxonomists for standard genome sequencing and annotation.</title>
        <authorList>
            <consortium name="The Broad Institute Genomics Platform"/>
            <consortium name="The Broad Institute Genome Sequencing Center for Infectious Disease"/>
            <person name="Wu L."/>
            <person name="Ma J."/>
        </authorList>
    </citation>
    <scope>NUCLEOTIDE SEQUENCE [LARGE SCALE GENOMIC DNA]</scope>
    <source>
        <strain evidence="4">CECT 8482</strain>
    </source>
</reference>
<keyword evidence="4" id="KW-1185">Reference proteome</keyword>
<dbReference type="Gene3D" id="3.40.250.10">
    <property type="entry name" value="Rhodanese-like domain"/>
    <property type="match status" value="1"/>
</dbReference>
<protein>
    <submittedName>
        <fullName evidence="3">PQQ-dependent catabolism-associated CXXCW motif protein</fullName>
    </submittedName>
</protein>
<dbReference type="EMBL" id="JAUFRC010000001">
    <property type="protein sequence ID" value="MDN3712876.1"/>
    <property type="molecule type" value="Genomic_DNA"/>
</dbReference>
<proteinExistence type="predicted"/>
<sequence length="182" mass="19875">MKHLVAVLCLSGAAAFAETPQPEGFRGPPYQAELPAALTGARTIDANEAQRLHADGAAFIDVYPRQKKPQNLPEHTVWRAEPHLTIPDALWLYDTGYERLKASEQSRLELGLAEASGGDFDAPLVIFCRADCWMSWNAAKRAVALGYKQVLWFPEGTEGWEGTGGMLVPAAIYRPRAAGTKP</sequence>
<dbReference type="PROSITE" id="PS50206">
    <property type="entry name" value="RHODANESE_3"/>
    <property type="match status" value="1"/>
</dbReference>
<keyword evidence="1" id="KW-0732">Signal</keyword>
<dbReference type="Proteomes" id="UP001243846">
    <property type="component" value="Unassembled WGS sequence"/>
</dbReference>
<feature type="signal peptide" evidence="1">
    <location>
        <begin position="1"/>
        <end position="17"/>
    </location>
</feature>
<comment type="caution">
    <text evidence="3">The sequence shown here is derived from an EMBL/GenBank/DDBJ whole genome shotgun (WGS) entry which is preliminary data.</text>
</comment>
<feature type="chain" id="PRO_5046902901" evidence="1">
    <location>
        <begin position="18"/>
        <end position="182"/>
    </location>
</feature>
<dbReference type="InterPro" id="IPR022376">
    <property type="entry name" value="PQQ_CXXCW"/>
</dbReference>
<dbReference type="RefSeq" id="WP_377683490.1">
    <property type="nucleotide sequence ID" value="NZ_JBHMDZ010000001.1"/>
</dbReference>
<accession>A0ABT8D9D4</accession>